<protein>
    <submittedName>
        <fullName evidence="3">Uncharacterized protein</fullName>
    </submittedName>
</protein>
<comment type="caution">
    <text evidence="3">The sequence shown here is derived from an EMBL/GenBank/DDBJ whole genome shotgun (WGS) entry which is preliminary data.</text>
</comment>
<feature type="chain" id="PRO_5022046035" evidence="2">
    <location>
        <begin position="24"/>
        <end position="125"/>
    </location>
</feature>
<gene>
    <name evidence="3" type="ORF">SSA02_23600</name>
</gene>
<evidence type="ECO:0000256" key="1">
    <source>
        <dbReference type="SAM" id="MobiDB-lite"/>
    </source>
</evidence>
<feature type="compositionally biased region" description="Low complexity" evidence="1">
    <location>
        <begin position="27"/>
        <end position="39"/>
    </location>
</feature>
<reference evidence="3 4" key="1">
    <citation type="submission" date="2019-07" db="EMBL/GenBank/DDBJ databases">
        <title>Whole genome shotgun sequence of Swaminathania salitolerans NBRC 104436.</title>
        <authorList>
            <person name="Hosoyama A."/>
            <person name="Uohara A."/>
            <person name="Ohji S."/>
            <person name="Ichikawa N."/>
        </authorList>
    </citation>
    <scope>NUCLEOTIDE SEQUENCE [LARGE SCALE GENOMIC DNA]</scope>
    <source>
        <strain evidence="3 4">NBRC 104436</strain>
    </source>
</reference>
<name>A0A511BS85_9PROT</name>
<evidence type="ECO:0000313" key="4">
    <source>
        <dbReference type="Proteomes" id="UP000321405"/>
    </source>
</evidence>
<sequence>MTNIAGRRWGGIVVVLAALAGCAQTPAGNAPAGGAQQSARIPPQNFPPGMTGETPPPANEAQLTNDPSAPLDTPLCGAVQHETNRIGAQVFDDAVASGSACSRNACFNPLTGTYITATGAPGVCR</sequence>
<evidence type="ECO:0000256" key="2">
    <source>
        <dbReference type="SAM" id="SignalP"/>
    </source>
</evidence>
<keyword evidence="2" id="KW-0732">Signal</keyword>
<accession>A0A511BS85</accession>
<dbReference type="Proteomes" id="UP000321405">
    <property type="component" value="Unassembled WGS sequence"/>
</dbReference>
<organism evidence="3 4">
    <name type="scientific">Swaminathania salitolerans</name>
    <dbReference type="NCBI Taxonomy" id="182838"/>
    <lineage>
        <taxon>Bacteria</taxon>
        <taxon>Pseudomonadati</taxon>
        <taxon>Pseudomonadota</taxon>
        <taxon>Alphaproteobacteria</taxon>
        <taxon>Acetobacterales</taxon>
        <taxon>Acetobacteraceae</taxon>
        <taxon>Swaminathania</taxon>
    </lineage>
</organism>
<dbReference type="EMBL" id="BJVC01000006">
    <property type="protein sequence ID" value="GEL03197.1"/>
    <property type="molecule type" value="Genomic_DNA"/>
</dbReference>
<proteinExistence type="predicted"/>
<dbReference type="AlphaFoldDB" id="A0A511BS85"/>
<feature type="region of interest" description="Disordered" evidence="1">
    <location>
        <begin position="27"/>
        <end position="73"/>
    </location>
</feature>
<dbReference type="PROSITE" id="PS51257">
    <property type="entry name" value="PROKAR_LIPOPROTEIN"/>
    <property type="match status" value="1"/>
</dbReference>
<feature type="signal peptide" evidence="2">
    <location>
        <begin position="1"/>
        <end position="23"/>
    </location>
</feature>
<keyword evidence="4" id="KW-1185">Reference proteome</keyword>
<evidence type="ECO:0000313" key="3">
    <source>
        <dbReference type="EMBL" id="GEL03197.1"/>
    </source>
</evidence>
<dbReference type="RefSeq" id="WP_246103885.1">
    <property type="nucleotide sequence ID" value="NZ_BJVC01000006.1"/>
</dbReference>